<sequence length="203" mass="23427">MYRYSPLVPPRIESIAHKVLVKWAIARKAYEDEVAARCVATEGDVETMLIPVKATMHFPLLAACCRLQWDITVEELMEERLRFELDKIISSGKSHSLADILPLFTGSLRMVLDEPDVNARVLKYFMDCDEIVSKNDLTSTFSSEIGQQMKCTILTRHLEPSQLREKVEGHQEFVDRTSETDERALFQLVLEKPHEREKEFQLS</sequence>
<organism evidence="1 2">
    <name type="scientific">Pythium oligandrum</name>
    <name type="common">Mycoparasitic fungus</name>
    <dbReference type="NCBI Taxonomy" id="41045"/>
    <lineage>
        <taxon>Eukaryota</taxon>
        <taxon>Sar</taxon>
        <taxon>Stramenopiles</taxon>
        <taxon>Oomycota</taxon>
        <taxon>Peronosporomycetes</taxon>
        <taxon>Pythiales</taxon>
        <taxon>Pythiaceae</taxon>
        <taxon>Pythium</taxon>
    </lineage>
</organism>
<dbReference type="Proteomes" id="UP000794436">
    <property type="component" value="Unassembled WGS sequence"/>
</dbReference>
<protein>
    <submittedName>
        <fullName evidence="1">Uncharacterized protein</fullName>
    </submittedName>
</protein>
<dbReference type="OrthoDB" id="123735at2759"/>
<dbReference type="EMBL" id="SPLM01000108">
    <property type="protein sequence ID" value="TMW60575.1"/>
    <property type="molecule type" value="Genomic_DNA"/>
</dbReference>
<evidence type="ECO:0000313" key="2">
    <source>
        <dbReference type="Proteomes" id="UP000794436"/>
    </source>
</evidence>
<dbReference type="AlphaFoldDB" id="A0A8K1CD24"/>
<name>A0A8K1CD24_PYTOL</name>
<accession>A0A8K1CD24</accession>
<keyword evidence="2" id="KW-1185">Reference proteome</keyword>
<gene>
    <name evidence="1" type="ORF">Poli38472_000617</name>
</gene>
<evidence type="ECO:0000313" key="1">
    <source>
        <dbReference type="EMBL" id="TMW60575.1"/>
    </source>
</evidence>
<reference evidence="1" key="1">
    <citation type="submission" date="2019-03" db="EMBL/GenBank/DDBJ databases">
        <title>Long read genome sequence of the mycoparasitic Pythium oligandrum ATCC 38472 isolated from sugarbeet rhizosphere.</title>
        <authorList>
            <person name="Gaulin E."/>
        </authorList>
    </citation>
    <scope>NUCLEOTIDE SEQUENCE</scope>
    <source>
        <strain evidence="1">ATCC 38472_TT</strain>
    </source>
</reference>
<comment type="caution">
    <text evidence="1">The sequence shown here is derived from an EMBL/GenBank/DDBJ whole genome shotgun (WGS) entry which is preliminary data.</text>
</comment>
<proteinExistence type="predicted"/>